<reference evidence="8 9" key="1">
    <citation type="submission" date="2019-08" db="EMBL/GenBank/DDBJ databases">
        <title>Genome of Phaeodactylibacter luteus.</title>
        <authorList>
            <person name="Bowman J.P."/>
        </authorList>
    </citation>
    <scope>NUCLEOTIDE SEQUENCE [LARGE SCALE GENOMIC DNA]</scope>
    <source>
        <strain evidence="8 9">KCTC 42180</strain>
    </source>
</reference>
<evidence type="ECO:0000256" key="3">
    <source>
        <dbReference type="ARBA" id="ARBA00022801"/>
    </source>
</evidence>
<comment type="caution">
    <text evidence="8">The sequence shown here is derived from an EMBL/GenBank/DDBJ whole genome shotgun (WGS) entry which is preliminary data.</text>
</comment>
<dbReference type="RefSeq" id="WP_147168174.1">
    <property type="nucleotide sequence ID" value="NZ_VOOR01000029.1"/>
</dbReference>
<dbReference type="EMBL" id="VOOR01000029">
    <property type="protein sequence ID" value="TXB62498.1"/>
    <property type="molecule type" value="Genomic_DNA"/>
</dbReference>
<dbReference type="PROSITE" id="PS00138">
    <property type="entry name" value="SUBTILASE_SER"/>
    <property type="match status" value="1"/>
</dbReference>
<protein>
    <submittedName>
        <fullName evidence="8">S8 family serine peptidase</fullName>
    </submittedName>
</protein>
<dbReference type="PANTHER" id="PTHR43399:SF4">
    <property type="entry name" value="CELL WALL-ASSOCIATED PROTEASE"/>
    <property type="match status" value="1"/>
</dbReference>
<dbReference type="Pfam" id="PF20009">
    <property type="entry name" value="GEVED"/>
    <property type="match status" value="2"/>
</dbReference>
<keyword evidence="4" id="KW-0720">Serine protease</keyword>
<dbReference type="InterPro" id="IPR045474">
    <property type="entry name" value="GEVED"/>
</dbReference>
<dbReference type="OrthoDB" id="9792152at2"/>
<dbReference type="InterPro" id="IPR036852">
    <property type="entry name" value="Peptidase_S8/S53_dom_sf"/>
</dbReference>
<name>A0A5C6RJ78_9BACT</name>
<feature type="domain" description="GEVED" evidence="7">
    <location>
        <begin position="1273"/>
        <end position="1346"/>
    </location>
</feature>
<feature type="domain" description="GEVED" evidence="7">
    <location>
        <begin position="1418"/>
        <end position="1490"/>
    </location>
</feature>
<dbReference type="GO" id="GO:0004252">
    <property type="term" value="F:serine-type endopeptidase activity"/>
    <property type="evidence" value="ECO:0007669"/>
    <property type="project" value="InterPro"/>
</dbReference>
<dbReference type="InterPro" id="IPR025667">
    <property type="entry name" value="SprB_repeat"/>
</dbReference>
<dbReference type="Pfam" id="PF13573">
    <property type="entry name" value="SprB"/>
    <property type="match status" value="2"/>
</dbReference>
<sequence length="1601" mass="169424">MMGRINYLTFLLFLGWGGLHAQPGYPLKLKNALLSAAEVARTAAAQDAAFWEAQTVEGRTYGIVQFLASPAEMDTEVLEGLGIQLEDYLPERAYLASWPEHLPVAQLPGARAIALAPEYKILPGLQPLIRSGEGRIAVVAYPYKAYGAVKLAEYCTAAGLGGRMADGGVYLSLTPQQLLSLSEHPGLAYLEAPPVSPTPEGMLANAVMGVPVMLGAGGLQLTGSGTTIAVGEDGDVAHPDLKGRIIRDLSDDFNTDHGEMVVGIAAGAGSIDPKGKGVASGAQVHLSFILDYKHHNLALQLYQQYGATITSTSYGDGCGGFYSSRAKILDDQVFAFPYLIHVFSAGNQGASTCSQVYGQVDLGAGRAAANLTGGRKSSKNGIVVANANTGRMLVPSSSQGPTEDGRVKPDITCIGQGNISLDRYYGYREGSGTSAAAPGIAGVLALMTEAFHLQNNGADPHTALLKAALLNTAQDLGRPGPDYEYGWGLVHAGKAVRTLEEGRYWSGETAQGGAVSFDLEIPEGVSKAKVMLAWHDIGGSPLALKALVNDLDLKLAGPDGEQFLPLVLKTAPHPDSLLAPAAAGVDRLNNVEQVVLESPVPGTYTVTVRGSWVLDGAQPFFVAYQLEKEELRIAYPVAGTAISEGGEMLITWDCPDWEAPVALSYQLEEGGPWHSITDTAAARARQLLWALPAPLRGGIRFRASMGNLSDTTGWCTIAPEPAFFIRRGENGQAVLQWLPIEGVHHYEIFKLGEMEMEPLGTSADSVFQLPNTLGSEAWYSVRAHIDSHGGAGPRAVAQLYRPGWCQNEIELRIKLDDNPEETAWAIKDEAGAVLLTGGPYASYAAGRTLDIPICLPNGCFTFNIFDKGENGICCGAGNGGFEIYNGQGFLLAEGSSFGAQAAAFWCMESNQPPLQAFAHVLMPPSCHEAADGAVQVQVSGGTGEYTFHWEDGWQEPNRDSLSAGLYTLTVSDGMADIAVSAELVAPAPLAAAISAAHNNCGQEGQGALSAMASGGTSPYAYNWGGYGSGPELTGLGAGSYTLTVTDALGCSIQQMAQILTSSPAEITLLADPTSCAGGGDGSIFAEVEGGALPYAFNWSNGSTAASLHGLEAGWYSVTVTDSLGCSAVSSAQVVSPPLLQGTLNLSEEQVLTPVVGGGNPPYQFLWSDQSVAPTLHVEEEGEYSLTVTDEAGCTLVLAQQVNLDPEGPCTPQVNNNAYNWIQSVRIDTLTWSSGPDEPGYSPDNSPSVEVWPGQVVNVSVESGRLSDALPVHWRVWVDFNGNGSFEEDGELVFEEVGSVAPGHSFQLEWPQGISSGPRRMRIAQAFSYLPEACGTILYGEVEDYIFSVGDPAVYCEAGGVSTLQEWVESVRVGPYEEVSGNNGGYADFTSREMLAIAGDSVSFLFKPGFSLSPIPETWSVWVDFNRDGIFNYLNELVFFSSPTPFPVQGLIPIPANLQPGPLRVRVQMRWNTILNPCGSYSWGETEDYELSILPPEAGLLQPMNGSAPPLAAASPLRCWPVPAVDVLHLEGGMLGAAEEKLQWIVRNALGQAVGQGEAAPGQGGVDLSVGGFPAGAYQVQLKDTKGQTEVVPFIRKPFAEY</sequence>
<evidence type="ECO:0000259" key="6">
    <source>
        <dbReference type="Pfam" id="PF00082"/>
    </source>
</evidence>
<dbReference type="PANTHER" id="PTHR43399">
    <property type="entry name" value="SUBTILISIN-RELATED"/>
    <property type="match status" value="1"/>
</dbReference>
<dbReference type="InterPro" id="IPR034058">
    <property type="entry name" value="TagA/B/C/D_pept_dom"/>
</dbReference>
<evidence type="ECO:0000256" key="1">
    <source>
        <dbReference type="ARBA" id="ARBA00011073"/>
    </source>
</evidence>
<evidence type="ECO:0000256" key="4">
    <source>
        <dbReference type="ARBA" id="ARBA00022825"/>
    </source>
</evidence>
<comment type="similarity">
    <text evidence="1 5">Belongs to the peptidase S8 family.</text>
</comment>
<gene>
    <name evidence="8" type="ORF">FRY97_13995</name>
</gene>
<dbReference type="InterPro" id="IPR000209">
    <property type="entry name" value="Peptidase_S8/S53_dom"/>
</dbReference>
<keyword evidence="3" id="KW-0378">Hydrolase</keyword>
<keyword evidence="9" id="KW-1185">Reference proteome</keyword>
<dbReference type="InterPro" id="IPR008979">
    <property type="entry name" value="Galactose-bd-like_sf"/>
</dbReference>
<dbReference type="Pfam" id="PF00082">
    <property type="entry name" value="Peptidase_S8"/>
    <property type="match status" value="1"/>
</dbReference>
<evidence type="ECO:0000313" key="8">
    <source>
        <dbReference type="EMBL" id="TXB62498.1"/>
    </source>
</evidence>
<feature type="domain" description="Peptidase S8/S53" evidence="6">
    <location>
        <begin position="223"/>
        <end position="488"/>
    </location>
</feature>
<dbReference type="GO" id="GO:0006508">
    <property type="term" value="P:proteolysis"/>
    <property type="evidence" value="ECO:0007669"/>
    <property type="project" value="UniProtKB-KW"/>
</dbReference>
<dbReference type="Gene3D" id="2.60.120.380">
    <property type="match status" value="1"/>
</dbReference>
<evidence type="ECO:0000259" key="7">
    <source>
        <dbReference type="Pfam" id="PF20009"/>
    </source>
</evidence>
<dbReference type="CDD" id="cd04842">
    <property type="entry name" value="Peptidases_S8_Kp43_protease"/>
    <property type="match status" value="1"/>
</dbReference>
<accession>A0A5C6RJ78</accession>
<dbReference type="Gene3D" id="3.40.50.200">
    <property type="entry name" value="Peptidase S8/S53 domain"/>
    <property type="match status" value="1"/>
</dbReference>
<organism evidence="8 9">
    <name type="scientific">Phaeodactylibacter luteus</name>
    <dbReference type="NCBI Taxonomy" id="1564516"/>
    <lineage>
        <taxon>Bacteria</taxon>
        <taxon>Pseudomonadati</taxon>
        <taxon>Bacteroidota</taxon>
        <taxon>Saprospiria</taxon>
        <taxon>Saprospirales</taxon>
        <taxon>Haliscomenobacteraceae</taxon>
        <taxon>Phaeodactylibacter</taxon>
    </lineage>
</organism>
<dbReference type="Gene3D" id="2.60.40.740">
    <property type="match status" value="1"/>
</dbReference>
<keyword evidence="2" id="KW-0645">Protease</keyword>
<evidence type="ECO:0000313" key="9">
    <source>
        <dbReference type="Proteomes" id="UP000321580"/>
    </source>
</evidence>
<dbReference type="SUPFAM" id="SSF52743">
    <property type="entry name" value="Subtilisin-like"/>
    <property type="match status" value="1"/>
</dbReference>
<evidence type="ECO:0000256" key="5">
    <source>
        <dbReference type="PROSITE-ProRule" id="PRU01240"/>
    </source>
</evidence>
<dbReference type="PROSITE" id="PS51892">
    <property type="entry name" value="SUBTILASE"/>
    <property type="match status" value="1"/>
</dbReference>
<dbReference type="SUPFAM" id="SSF49785">
    <property type="entry name" value="Galactose-binding domain-like"/>
    <property type="match status" value="1"/>
</dbReference>
<proteinExistence type="inferred from homology"/>
<evidence type="ECO:0000256" key="2">
    <source>
        <dbReference type="ARBA" id="ARBA00022670"/>
    </source>
</evidence>
<dbReference type="InterPro" id="IPR051048">
    <property type="entry name" value="Peptidase_S8/S53_subtilisin"/>
</dbReference>
<comment type="caution">
    <text evidence="5">Lacks conserved residue(s) required for the propagation of feature annotation.</text>
</comment>
<dbReference type="InterPro" id="IPR023828">
    <property type="entry name" value="Peptidase_S8_Ser-AS"/>
</dbReference>
<dbReference type="Proteomes" id="UP000321580">
    <property type="component" value="Unassembled WGS sequence"/>
</dbReference>